<dbReference type="SUPFAM" id="SSF50800">
    <property type="entry name" value="PK beta-barrel domain-like"/>
    <property type="match status" value="1"/>
</dbReference>
<accession>A0ABQ2F6I1</accession>
<evidence type="ECO:0000313" key="4">
    <source>
        <dbReference type="Proteomes" id="UP000662111"/>
    </source>
</evidence>
<dbReference type="Pfam" id="PF03473">
    <property type="entry name" value="MOSC"/>
    <property type="match status" value="1"/>
</dbReference>
<dbReference type="Gene3D" id="2.40.33.20">
    <property type="entry name" value="PK beta-barrel domain-like"/>
    <property type="match status" value="1"/>
</dbReference>
<evidence type="ECO:0000256" key="1">
    <source>
        <dbReference type="SAM" id="MobiDB-lite"/>
    </source>
</evidence>
<name>A0ABQ2F6I1_9MICO</name>
<organism evidence="3 4">
    <name type="scientific">Ornithinimicrobium pekingense</name>
    <dbReference type="NCBI Taxonomy" id="384677"/>
    <lineage>
        <taxon>Bacteria</taxon>
        <taxon>Bacillati</taxon>
        <taxon>Actinomycetota</taxon>
        <taxon>Actinomycetes</taxon>
        <taxon>Micrococcales</taxon>
        <taxon>Ornithinimicrobiaceae</taxon>
        <taxon>Ornithinimicrobium</taxon>
    </lineage>
</organism>
<feature type="compositionally biased region" description="Basic and acidic residues" evidence="1">
    <location>
        <begin position="13"/>
        <end position="30"/>
    </location>
</feature>
<dbReference type="RefSeq" id="WP_022923108.1">
    <property type="nucleotide sequence ID" value="NZ_BMLB01000003.1"/>
</dbReference>
<comment type="caution">
    <text evidence="3">The sequence shown here is derived from an EMBL/GenBank/DDBJ whole genome shotgun (WGS) entry which is preliminary data.</text>
</comment>
<gene>
    <name evidence="3" type="ORF">GCM10011509_14040</name>
</gene>
<dbReference type="InterPro" id="IPR052353">
    <property type="entry name" value="Benzoxazolinone_Detox_Enz"/>
</dbReference>
<protein>
    <submittedName>
        <fullName evidence="3">Molybdenum cofactor biosysynthesis protein</fullName>
    </submittedName>
</protein>
<dbReference type="InterPro" id="IPR011037">
    <property type="entry name" value="Pyrv_Knase-like_insert_dom_sf"/>
</dbReference>
<dbReference type="Proteomes" id="UP000662111">
    <property type="component" value="Unassembled WGS sequence"/>
</dbReference>
<evidence type="ECO:0000313" key="3">
    <source>
        <dbReference type="EMBL" id="GGK66876.1"/>
    </source>
</evidence>
<feature type="compositionally biased region" description="Polar residues" evidence="1">
    <location>
        <begin position="1"/>
        <end position="10"/>
    </location>
</feature>
<dbReference type="InterPro" id="IPR005302">
    <property type="entry name" value="MoCF_Sase_C"/>
</dbReference>
<evidence type="ECO:0000259" key="2">
    <source>
        <dbReference type="PROSITE" id="PS51340"/>
    </source>
</evidence>
<feature type="domain" description="MOSC" evidence="2">
    <location>
        <begin position="36"/>
        <end position="171"/>
    </location>
</feature>
<dbReference type="PANTHER" id="PTHR30212:SF2">
    <property type="entry name" value="PROTEIN YIIM"/>
    <property type="match status" value="1"/>
</dbReference>
<dbReference type="PROSITE" id="PS51340">
    <property type="entry name" value="MOSC"/>
    <property type="match status" value="1"/>
</dbReference>
<reference evidence="4" key="1">
    <citation type="journal article" date="2019" name="Int. J. Syst. Evol. Microbiol.">
        <title>The Global Catalogue of Microorganisms (GCM) 10K type strain sequencing project: providing services to taxonomists for standard genome sequencing and annotation.</title>
        <authorList>
            <consortium name="The Broad Institute Genomics Platform"/>
            <consortium name="The Broad Institute Genome Sequencing Center for Infectious Disease"/>
            <person name="Wu L."/>
            <person name="Ma J."/>
        </authorList>
    </citation>
    <scope>NUCLEOTIDE SEQUENCE [LARGE SCALE GENOMIC DNA]</scope>
    <source>
        <strain evidence="4">CGMCC 1.5362</strain>
    </source>
</reference>
<keyword evidence="4" id="KW-1185">Reference proteome</keyword>
<proteinExistence type="predicted"/>
<dbReference type="EMBL" id="BMLB01000003">
    <property type="protein sequence ID" value="GGK66876.1"/>
    <property type="molecule type" value="Genomic_DNA"/>
</dbReference>
<feature type="region of interest" description="Disordered" evidence="1">
    <location>
        <begin position="1"/>
        <end position="50"/>
    </location>
</feature>
<sequence>MTQRVRSTNVARPKRDPSGRYRRTGIDKRPVTGVEVSAPGPSYGDGSGVAGDHVGDVKHHGGAQKAVYAFAREELDWWEGHLGRGLPDGWFGENLTTEGLDLEALLLGQRLRVGQEVVLEVSVPRTPCATFAAHMQEPAWARRFTERGRCGVYLRVAVPGPVAPGDVVELLSPPEHDVDMRTAFAAAMGDDEAARRVVAAACLPAMYHDRLVQRLGRRAPLT</sequence>
<dbReference type="PANTHER" id="PTHR30212">
    <property type="entry name" value="PROTEIN YIIM"/>
    <property type="match status" value="1"/>
</dbReference>